<dbReference type="InterPro" id="IPR006059">
    <property type="entry name" value="SBP"/>
</dbReference>
<keyword evidence="10" id="KW-1185">Reference proteome</keyword>
<dbReference type="EMBL" id="FNIL01000007">
    <property type="protein sequence ID" value="SDO12245.1"/>
    <property type="molecule type" value="Genomic_DNA"/>
</dbReference>
<gene>
    <name evidence="9" type="ORF">SAMN04488053_107107</name>
</gene>
<evidence type="ECO:0000256" key="7">
    <source>
        <dbReference type="SAM" id="MobiDB-lite"/>
    </source>
</evidence>
<evidence type="ECO:0000313" key="9">
    <source>
        <dbReference type="EMBL" id="SDO12245.1"/>
    </source>
</evidence>
<evidence type="ECO:0000256" key="2">
    <source>
        <dbReference type="ARBA" id="ARBA00008520"/>
    </source>
</evidence>
<dbReference type="SUPFAM" id="SSF53850">
    <property type="entry name" value="Periplasmic binding protein-like II"/>
    <property type="match status" value="1"/>
</dbReference>
<evidence type="ECO:0000256" key="8">
    <source>
        <dbReference type="SAM" id="SignalP"/>
    </source>
</evidence>
<proteinExistence type="inferred from homology"/>
<dbReference type="PANTHER" id="PTHR43649:SF28">
    <property type="entry name" value="BINDING PROTEIN COMPONENT OF ABC SUGAR TRANSPORTER-RELATED"/>
    <property type="match status" value="1"/>
</dbReference>
<protein>
    <recommendedName>
        <fullName evidence="6">Probable sugar-binding periplasmic protein</fullName>
    </recommendedName>
</protein>
<dbReference type="PANTHER" id="PTHR43649">
    <property type="entry name" value="ARABINOSE-BINDING PROTEIN-RELATED"/>
    <property type="match status" value="1"/>
</dbReference>
<dbReference type="STRING" id="745820.SAMN04488053_107107"/>
<evidence type="ECO:0000256" key="6">
    <source>
        <dbReference type="ARBA" id="ARBA00049753"/>
    </source>
</evidence>
<dbReference type="Pfam" id="PF01547">
    <property type="entry name" value="SBP_bac_1"/>
    <property type="match status" value="1"/>
</dbReference>
<feature type="signal peptide" evidence="8">
    <location>
        <begin position="1"/>
        <end position="20"/>
    </location>
</feature>
<dbReference type="AlphaFoldDB" id="A0A1H0GZD7"/>
<name>A0A1H0GZD7_9BACI</name>
<comment type="function">
    <text evidence="5">Part of a binding-protein-dependent transport system for a sugar.</text>
</comment>
<accession>A0A1H0GZD7</accession>
<evidence type="ECO:0000256" key="5">
    <source>
        <dbReference type="ARBA" id="ARBA00049629"/>
    </source>
</evidence>
<feature type="compositionally biased region" description="Acidic residues" evidence="7">
    <location>
        <begin position="46"/>
        <end position="65"/>
    </location>
</feature>
<keyword evidence="4 8" id="KW-0732">Signal</keyword>
<dbReference type="Proteomes" id="UP000198778">
    <property type="component" value="Unassembled WGS sequence"/>
</dbReference>
<comment type="similarity">
    <text evidence="2">Belongs to the bacterial solute-binding protein 1 family.</text>
</comment>
<evidence type="ECO:0000256" key="3">
    <source>
        <dbReference type="ARBA" id="ARBA00022448"/>
    </source>
</evidence>
<feature type="compositionally biased region" description="Low complexity" evidence="7">
    <location>
        <begin position="29"/>
        <end position="45"/>
    </location>
</feature>
<evidence type="ECO:0000256" key="4">
    <source>
        <dbReference type="ARBA" id="ARBA00022729"/>
    </source>
</evidence>
<dbReference type="InterPro" id="IPR050490">
    <property type="entry name" value="Bact_solute-bd_prot1"/>
</dbReference>
<keyword evidence="3" id="KW-0813">Transport</keyword>
<organism evidence="9 10">
    <name type="scientific">Alkalicoccus daliensis</name>
    <dbReference type="NCBI Taxonomy" id="745820"/>
    <lineage>
        <taxon>Bacteria</taxon>
        <taxon>Bacillati</taxon>
        <taxon>Bacillota</taxon>
        <taxon>Bacilli</taxon>
        <taxon>Bacillales</taxon>
        <taxon>Bacillaceae</taxon>
        <taxon>Alkalicoccus</taxon>
    </lineage>
</organism>
<feature type="chain" id="PRO_5039553089" description="Probable sugar-binding periplasmic protein" evidence="8">
    <location>
        <begin position="21"/>
        <end position="468"/>
    </location>
</feature>
<dbReference type="Gene3D" id="3.40.190.10">
    <property type="entry name" value="Periplasmic binding protein-like II"/>
    <property type="match status" value="2"/>
</dbReference>
<dbReference type="RefSeq" id="WP_244516813.1">
    <property type="nucleotide sequence ID" value="NZ_FNIL01000007.1"/>
</dbReference>
<comment type="subcellular location">
    <subcellularLocation>
        <location evidence="1">Cell envelope</location>
    </subcellularLocation>
</comment>
<dbReference type="PROSITE" id="PS51257">
    <property type="entry name" value="PROKAR_LIPOPROTEIN"/>
    <property type="match status" value="1"/>
</dbReference>
<dbReference type="GO" id="GO:0030313">
    <property type="term" value="C:cell envelope"/>
    <property type="evidence" value="ECO:0007669"/>
    <property type="project" value="UniProtKB-SubCell"/>
</dbReference>
<evidence type="ECO:0000256" key="1">
    <source>
        <dbReference type="ARBA" id="ARBA00004196"/>
    </source>
</evidence>
<evidence type="ECO:0000313" key="10">
    <source>
        <dbReference type="Proteomes" id="UP000198778"/>
    </source>
</evidence>
<reference evidence="10" key="1">
    <citation type="submission" date="2016-10" db="EMBL/GenBank/DDBJ databases">
        <authorList>
            <person name="Varghese N."/>
            <person name="Submissions S."/>
        </authorList>
    </citation>
    <scope>NUCLEOTIDE SEQUENCE [LARGE SCALE GENOMIC DNA]</scope>
    <source>
        <strain evidence="10">CGMCC 1.10369</strain>
    </source>
</reference>
<feature type="region of interest" description="Disordered" evidence="7">
    <location>
        <begin position="29"/>
        <end position="77"/>
    </location>
</feature>
<sequence>MHVKKLGLLVLLGLILLVAAACGNNNGTDNTNAEEPANNAGAENEAGADEAETEAEENNTADEAENNTNEEASGDREELEIFSWWTGAGEEAGLLALIDAFEEEHPDVEVVNAAVAGGAGTNAQAVLASRMQGNDPPGTFQIHGGAALNTGWVAADRMEPVTDIYEEEEWMDKFPEDLIDLVTTDGEIYSVPMNIHRSNVTFYNTAIFEEHGLEAPSTFDEFYEVADQLQEAGVVPLALGDRESWTSLHLFETVMLGSLGADGYNDLWTGDLAFDSPEFEEALDHFDRMLEYINEDHAARNWQDAAQMVAEGDAAMNIMGDWAAGYFATDLGLEPNTDFGWAPTPNTEGLFMVVTDNFGLPQGVDNPETVKDFLRFIGTTEAQDTFNPLKGSIPARVDADPDAYNEYGQSTIEDFQEADSLTPSLAHNSAAPAGFVSQADQAVNIFVSSRNKEQLIQSLQQAQDDNIE</sequence>